<organism evidence="1 2">
    <name type="scientific">Albugo candida</name>
    <dbReference type="NCBI Taxonomy" id="65357"/>
    <lineage>
        <taxon>Eukaryota</taxon>
        <taxon>Sar</taxon>
        <taxon>Stramenopiles</taxon>
        <taxon>Oomycota</taxon>
        <taxon>Peronosporomycetes</taxon>
        <taxon>Albuginales</taxon>
        <taxon>Albuginaceae</taxon>
        <taxon>Albugo</taxon>
    </lineage>
</organism>
<reference evidence="1 2" key="1">
    <citation type="submission" date="2012-05" db="EMBL/GenBank/DDBJ databases">
        <title>Recombination and specialization in a pathogen metapopulation.</title>
        <authorList>
            <person name="Gardiner A."/>
            <person name="Kemen E."/>
            <person name="Schultz-Larsen T."/>
            <person name="MacLean D."/>
            <person name="Van Oosterhout C."/>
            <person name="Jones J.D.G."/>
        </authorList>
    </citation>
    <scope>NUCLEOTIDE SEQUENCE [LARGE SCALE GENOMIC DNA]</scope>
    <source>
        <strain evidence="1 2">Ac Nc2</strain>
    </source>
</reference>
<dbReference type="Proteomes" id="UP000053237">
    <property type="component" value="Unassembled WGS sequence"/>
</dbReference>
<evidence type="ECO:0000313" key="1">
    <source>
        <dbReference type="EMBL" id="CCI43137.1"/>
    </source>
</evidence>
<accession>A0A024G9X5</accession>
<gene>
    <name evidence="1" type="ORF">BN9_039210</name>
</gene>
<evidence type="ECO:0000313" key="2">
    <source>
        <dbReference type="Proteomes" id="UP000053237"/>
    </source>
</evidence>
<proteinExistence type="predicted"/>
<sequence length="102" mass="11512">MEKMKRSHGKLHFAFFGARLKFECKSNIDDTGILTRSCQRKCAGAQNAKRCCHFFFMKDQCDVPRFPADICCCVRWNCGSFAPFASGINCAQGDHRTPADSH</sequence>
<dbReference type="AlphaFoldDB" id="A0A024G9X5"/>
<name>A0A024G9X5_9STRA</name>
<protein>
    <submittedName>
        <fullName evidence="1">Uncharacterized protein</fullName>
    </submittedName>
</protein>
<dbReference type="EMBL" id="CAIX01000044">
    <property type="protein sequence ID" value="CCI43137.1"/>
    <property type="molecule type" value="Genomic_DNA"/>
</dbReference>
<keyword evidence="2" id="KW-1185">Reference proteome</keyword>
<dbReference type="InParanoid" id="A0A024G9X5"/>
<comment type="caution">
    <text evidence="1">The sequence shown here is derived from an EMBL/GenBank/DDBJ whole genome shotgun (WGS) entry which is preliminary data.</text>
</comment>